<feature type="region of interest" description="Disordered" evidence="8">
    <location>
        <begin position="230"/>
        <end position="265"/>
    </location>
</feature>
<dbReference type="InterPro" id="IPR001293">
    <property type="entry name" value="Znf_TRAF"/>
</dbReference>
<evidence type="ECO:0000256" key="4">
    <source>
        <dbReference type="ARBA" id="ARBA00022737"/>
    </source>
</evidence>
<reference evidence="11 12" key="1">
    <citation type="journal article" date="2023" name="BMC Biol.">
        <title>The compact genome of the sponge Oopsacas minuta (Hexactinellida) is lacking key metazoan core genes.</title>
        <authorList>
            <person name="Santini S."/>
            <person name="Schenkelaars Q."/>
            <person name="Jourda C."/>
            <person name="Duchesne M."/>
            <person name="Belahbib H."/>
            <person name="Rocher C."/>
            <person name="Selva M."/>
            <person name="Riesgo A."/>
            <person name="Vervoort M."/>
            <person name="Leys S.P."/>
            <person name="Kodjabachian L."/>
            <person name="Le Bivic A."/>
            <person name="Borchiellini C."/>
            <person name="Claverie J.M."/>
            <person name="Renard E."/>
        </authorList>
    </citation>
    <scope>NUCLEOTIDE SEQUENCE [LARGE SCALE GENOMIC DNA]</scope>
    <source>
        <strain evidence="11">SPO-2</strain>
    </source>
</reference>
<dbReference type="InterPro" id="IPR008974">
    <property type="entry name" value="TRAF-like"/>
</dbReference>
<evidence type="ECO:0000313" key="11">
    <source>
        <dbReference type="EMBL" id="KAI6659355.1"/>
    </source>
</evidence>
<feature type="compositionally biased region" description="Polar residues" evidence="8">
    <location>
        <begin position="254"/>
        <end position="265"/>
    </location>
</feature>
<evidence type="ECO:0000256" key="6">
    <source>
        <dbReference type="ARBA" id="ARBA00022833"/>
    </source>
</evidence>
<dbReference type="AlphaFoldDB" id="A0AAV7KEQ0"/>
<dbReference type="GO" id="GO:0008270">
    <property type="term" value="F:zinc ion binding"/>
    <property type="evidence" value="ECO:0007669"/>
    <property type="project" value="UniProtKB-KW"/>
</dbReference>
<dbReference type="SUPFAM" id="SSF57850">
    <property type="entry name" value="RING/U-box"/>
    <property type="match status" value="1"/>
</dbReference>
<accession>A0AAV7KEQ0</accession>
<evidence type="ECO:0000259" key="9">
    <source>
        <dbReference type="PROSITE" id="PS50089"/>
    </source>
</evidence>
<comment type="subcellular location">
    <subcellularLocation>
        <location evidence="1">Cytoplasm</location>
    </subcellularLocation>
</comment>
<dbReference type="Gene3D" id="3.30.40.10">
    <property type="entry name" value="Zinc/RING finger domain, C3HC4 (zinc finger)"/>
    <property type="match status" value="2"/>
</dbReference>
<dbReference type="PROSITE" id="PS00518">
    <property type="entry name" value="ZF_RING_1"/>
    <property type="match status" value="1"/>
</dbReference>
<keyword evidence="6 7" id="KW-0862">Zinc</keyword>
<name>A0AAV7KEQ0_9METZ</name>
<dbReference type="InterPro" id="IPR049342">
    <property type="entry name" value="TRAF1-6_MATH_dom"/>
</dbReference>
<dbReference type="GO" id="GO:0005737">
    <property type="term" value="C:cytoplasm"/>
    <property type="evidence" value="ECO:0007669"/>
    <property type="project" value="UniProtKB-SubCell"/>
</dbReference>
<protein>
    <submittedName>
        <fullName evidence="11">TNF receptor-associated factor 3-like</fullName>
    </submittedName>
</protein>
<dbReference type="PANTHER" id="PTHR10131">
    <property type="entry name" value="TNF RECEPTOR ASSOCIATED FACTOR"/>
    <property type="match status" value="1"/>
</dbReference>
<keyword evidence="3 7" id="KW-0479">Metal-binding</keyword>
<evidence type="ECO:0000259" key="10">
    <source>
        <dbReference type="PROSITE" id="PS50145"/>
    </source>
</evidence>
<keyword evidence="11" id="KW-0675">Receptor</keyword>
<dbReference type="PROSITE" id="PS50145">
    <property type="entry name" value="ZF_TRAF"/>
    <property type="match status" value="1"/>
</dbReference>
<organism evidence="11 12">
    <name type="scientific">Oopsacas minuta</name>
    <dbReference type="NCBI Taxonomy" id="111878"/>
    <lineage>
        <taxon>Eukaryota</taxon>
        <taxon>Metazoa</taxon>
        <taxon>Porifera</taxon>
        <taxon>Hexactinellida</taxon>
        <taxon>Hexasterophora</taxon>
        <taxon>Lyssacinosida</taxon>
        <taxon>Leucopsacidae</taxon>
        <taxon>Oopsacas</taxon>
    </lineage>
</organism>
<dbReference type="Pfam" id="PF21355">
    <property type="entry name" value="TRAF-mep_MATH"/>
    <property type="match status" value="1"/>
</dbReference>
<dbReference type="InterPro" id="IPR001841">
    <property type="entry name" value="Znf_RING"/>
</dbReference>
<evidence type="ECO:0000256" key="7">
    <source>
        <dbReference type="PROSITE-ProRule" id="PRU00207"/>
    </source>
</evidence>
<keyword evidence="12" id="KW-1185">Reference proteome</keyword>
<dbReference type="SUPFAM" id="SSF49599">
    <property type="entry name" value="TRAF domain-like"/>
    <property type="match status" value="2"/>
</dbReference>
<dbReference type="Proteomes" id="UP001165289">
    <property type="component" value="Unassembled WGS sequence"/>
</dbReference>
<evidence type="ECO:0000313" key="12">
    <source>
        <dbReference type="Proteomes" id="UP001165289"/>
    </source>
</evidence>
<comment type="caution">
    <text evidence="11">The sequence shown here is derived from an EMBL/GenBank/DDBJ whole genome shotgun (WGS) entry which is preliminary data.</text>
</comment>
<feature type="domain" description="TRAF-type" evidence="10">
    <location>
        <begin position="124"/>
        <end position="166"/>
    </location>
</feature>
<gene>
    <name evidence="11" type="ORF">LOD99_15026</name>
</gene>
<keyword evidence="5 7" id="KW-0863">Zinc-finger</keyword>
<dbReference type="InterPro" id="IPR013083">
    <property type="entry name" value="Znf_RING/FYVE/PHD"/>
</dbReference>
<feature type="zinc finger region" description="TRAF-type" evidence="7">
    <location>
        <begin position="124"/>
        <end position="166"/>
    </location>
</feature>
<evidence type="ECO:0000256" key="8">
    <source>
        <dbReference type="SAM" id="MobiDB-lite"/>
    </source>
</evidence>
<dbReference type="InterPro" id="IPR017907">
    <property type="entry name" value="Znf_RING_CS"/>
</dbReference>
<proteinExistence type="predicted"/>
<dbReference type="SMART" id="SM00184">
    <property type="entry name" value="RING"/>
    <property type="match status" value="1"/>
</dbReference>
<keyword evidence="4" id="KW-0677">Repeat</keyword>
<dbReference type="Gene3D" id="2.60.210.10">
    <property type="entry name" value="Apoptosis, Tumor Necrosis Factor Receptor Associated Protein 2, Chain A"/>
    <property type="match status" value="1"/>
</dbReference>
<evidence type="ECO:0000256" key="5">
    <source>
        <dbReference type="ARBA" id="ARBA00022771"/>
    </source>
</evidence>
<evidence type="ECO:0000256" key="3">
    <source>
        <dbReference type="ARBA" id="ARBA00022723"/>
    </source>
</evidence>
<evidence type="ECO:0000256" key="1">
    <source>
        <dbReference type="ARBA" id="ARBA00004496"/>
    </source>
</evidence>
<dbReference type="PANTHER" id="PTHR10131:SF94">
    <property type="entry name" value="TNF RECEPTOR-ASSOCIATED FACTOR 4"/>
    <property type="match status" value="1"/>
</dbReference>
<sequence>MNTEINTQAIRMCDEILRIKDSNAEPCGYKLTFFIKDRSTLEPLVCQSCNGIFHYPTILPCTHWFCRNCVNKKKTCPIDDDIYNNEECYVLNNLHQNIQAQPVRCVNFTKGCNWKGELRDIYKHYTDCRHTLMKCKLNCGVTLNVKEMQRHELFECQFRSLKCAFCSKTMLARDMYNHEANSCKKYGGETFWRVKVERGGSLKVSESSRMNYSNYTMKYYPRKKVVISDEPPQVSSDVQTNNINETNSRKRGSISRNNAKSHVTTDTVKKVQCLSNSYEKPAVVFTYCDSSEGQYCTDSSSECSSIGPMPRTLTRAEMKLSHTKSEKLPEIHSEDSGFFSSQEGKSSPTIPEAKLRKRKFFKSSAFSFLKKNNKSSWSKKKDSLTSESIKHEFNVNGLIEWKIDGMSQLLKRERTCMQYSPAFYTNEKGYKACIRGHFGNGNASFYLCMLKGENDNRLKWPFKGQCSIRLINEQTGNQFESKQQVKGDIPGAKMPKKSNNLCSLCHYICDESTLCKTGVFENDCITVIGEIKESTALANTKKIRKEDIRVVSREIQAVIHAY</sequence>
<keyword evidence="2" id="KW-0963">Cytoplasm</keyword>
<feature type="domain" description="RING-type" evidence="9">
    <location>
        <begin position="46"/>
        <end position="80"/>
    </location>
</feature>
<dbReference type="EMBL" id="JAKMXF010000066">
    <property type="protein sequence ID" value="KAI6659355.1"/>
    <property type="molecule type" value="Genomic_DNA"/>
</dbReference>
<feature type="compositionally biased region" description="Polar residues" evidence="8">
    <location>
        <begin position="233"/>
        <end position="246"/>
    </location>
</feature>
<dbReference type="PROSITE" id="PS50089">
    <property type="entry name" value="ZF_RING_2"/>
    <property type="match status" value="1"/>
</dbReference>
<evidence type="ECO:0000256" key="2">
    <source>
        <dbReference type="ARBA" id="ARBA00022490"/>
    </source>
</evidence>